<feature type="region of interest" description="Disordered" evidence="4">
    <location>
        <begin position="190"/>
        <end position="226"/>
    </location>
</feature>
<dbReference type="GO" id="GO:0000289">
    <property type="term" value="P:nuclear-transcribed mRNA poly(A) tail shortening"/>
    <property type="evidence" value="ECO:0007669"/>
    <property type="project" value="TreeGrafter"/>
</dbReference>
<dbReference type="PANTHER" id="PTHR12515">
    <property type="entry name" value="STERILE ALPHA MOTIF DOMAIN CONTAINING PROTEIN 4-RELATED"/>
    <property type="match status" value="1"/>
</dbReference>
<dbReference type="GeneID" id="89951802"/>
<dbReference type="Pfam" id="PF07647">
    <property type="entry name" value="SAM_2"/>
    <property type="match status" value="1"/>
</dbReference>
<dbReference type="PANTHER" id="PTHR12515:SF5">
    <property type="entry name" value="PROTEIN SMAUG"/>
    <property type="match status" value="1"/>
</dbReference>
<dbReference type="SUPFAM" id="SSF47769">
    <property type="entry name" value="SAM/Pointed domain"/>
    <property type="match status" value="1"/>
</dbReference>
<feature type="region of interest" description="Disordered" evidence="4">
    <location>
        <begin position="454"/>
        <end position="519"/>
    </location>
</feature>
<dbReference type="GO" id="GO:0003729">
    <property type="term" value="F:mRNA binding"/>
    <property type="evidence" value="ECO:0007669"/>
    <property type="project" value="TreeGrafter"/>
</dbReference>
<feature type="compositionally biased region" description="Low complexity" evidence="4">
    <location>
        <begin position="463"/>
        <end position="475"/>
    </location>
</feature>
<comment type="caution">
    <text evidence="6">The sequence shown here is derived from an EMBL/GenBank/DDBJ whole genome shotgun (WGS) entry which is preliminary data.</text>
</comment>
<evidence type="ECO:0000256" key="4">
    <source>
        <dbReference type="SAM" id="MobiDB-lite"/>
    </source>
</evidence>
<evidence type="ECO:0000259" key="5">
    <source>
        <dbReference type="PROSITE" id="PS50105"/>
    </source>
</evidence>
<dbReference type="InterPro" id="IPR057327">
    <property type="entry name" value="Vts1_dom"/>
</dbReference>
<feature type="domain" description="SAM" evidence="5">
    <location>
        <begin position="541"/>
        <end position="599"/>
    </location>
</feature>
<protein>
    <recommendedName>
        <fullName evidence="5">SAM domain-containing protein</fullName>
    </recommendedName>
</protein>
<accession>A0AAN7D8P6</accession>
<dbReference type="EMBL" id="JASEJX010000035">
    <property type="protein sequence ID" value="KAK4509966.1"/>
    <property type="molecule type" value="Genomic_DNA"/>
</dbReference>
<evidence type="ECO:0000256" key="2">
    <source>
        <dbReference type="ARBA" id="ARBA00022490"/>
    </source>
</evidence>
<organism evidence="6 7">
    <name type="scientific">Mucor velutinosus</name>
    <dbReference type="NCBI Taxonomy" id="708070"/>
    <lineage>
        <taxon>Eukaryota</taxon>
        <taxon>Fungi</taxon>
        <taxon>Fungi incertae sedis</taxon>
        <taxon>Mucoromycota</taxon>
        <taxon>Mucoromycotina</taxon>
        <taxon>Mucoromycetes</taxon>
        <taxon>Mucorales</taxon>
        <taxon>Mucorineae</taxon>
        <taxon>Mucoraceae</taxon>
        <taxon>Mucor</taxon>
    </lineage>
</organism>
<dbReference type="AlphaFoldDB" id="A0AAN7D8P6"/>
<dbReference type="InterPro" id="IPR050897">
    <property type="entry name" value="SMAUG/VTS1_RNA-bind"/>
</dbReference>
<feature type="region of interest" description="Disordered" evidence="4">
    <location>
        <begin position="430"/>
        <end position="449"/>
    </location>
</feature>
<sequence length="607" mass="66719">MATTHDVHRVMEENLFGAFQRPTTSYRSLTASDLISLPGQQRRHISSVTGPANSYQQPPVQQYKCRPSSDILQTQPTMKKNTSSPEAEAIDQWFENIQRYEQMLEQVAAASLDQGFKDELQHINQWFQCRSDAERTAALYTVVQSASQIQIRFLITVLEQIANGGEPYPAGQENSNSTVQHQMHMPFNSNRSIISSSEPASDFDKRRLPPSARRRPFVPSSALSEPDDLRRRNRDLFVSRPLGLSHPGPLYEKALAARAQLQALNGTTSSSSSTTTTTTTTTSTCSTTSSRSNSGISNNANSGTGGLFSSPPRLRTSCSTTDLTSKSLFSSADWPFPINTAKSSNANDDSWSFGSLGTKKKLTSAPGSTVGSKKKDDMLPWAIQEEEQEYSKLSATITSSLSALEQAQARLRQDVSLPSHKKVIMPITQWTPPPQPPQPPTATTSCIVSLPPAPAAPAVSPISSQAGLSHSSQSQFGQFLTPPTFAAPGEDNNTDDDQSDDASNKEEKPLTGLARRRKRSSAARALKDKLAAEAVDFELMKDVQNWLRSLRLHKYGHAFIGLEWQQVIRMSDQDMIDAGVNTIGARRKLLKVFENVARHCTENNIDY</sequence>
<name>A0AAN7D8P6_9FUNG</name>
<gene>
    <name evidence="6" type="ORF">ATC70_008116</name>
</gene>
<keyword evidence="2" id="KW-0963">Cytoplasm</keyword>
<reference evidence="6 7" key="1">
    <citation type="submission" date="2022-11" db="EMBL/GenBank/DDBJ databases">
        <title>Mucor velutinosus strain NIH1002 WGS.</title>
        <authorList>
            <person name="Subramanian P."/>
            <person name="Mullikin J.C."/>
            <person name="Segre J.A."/>
            <person name="Zelazny A.M."/>
        </authorList>
    </citation>
    <scope>NUCLEOTIDE SEQUENCE [LARGE SCALE GENOMIC DNA]</scope>
    <source>
        <strain evidence="6 7">NIH1002</strain>
    </source>
</reference>
<feature type="region of interest" description="Disordered" evidence="4">
    <location>
        <begin position="265"/>
        <end position="316"/>
    </location>
</feature>
<dbReference type="InterPro" id="IPR001660">
    <property type="entry name" value="SAM"/>
</dbReference>
<dbReference type="PROSITE" id="PS50105">
    <property type="entry name" value="SAM_DOMAIN"/>
    <property type="match status" value="1"/>
</dbReference>
<evidence type="ECO:0000256" key="3">
    <source>
        <dbReference type="ARBA" id="ARBA00022884"/>
    </source>
</evidence>
<evidence type="ECO:0000313" key="6">
    <source>
        <dbReference type="EMBL" id="KAK4509966.1"/>
    </source>
</evidence>
<keyword evidence="7" id="KW-1185">Reference proteome</keyword>
<comment type="subcellular location">
    <subcellularLocation>
        <location evidence="1">Cytoplasm</location>
    </subcellularLocation>
</comment>
<evidence type="ECO:0000313" key="7">
    <source>
        <dbReference type="Proteomes" id="UP001304243"/>
    </source>
</evidence>
<dbReference type="SMART" id="SM00454">
    <property type="entry name" value="SAM"/>
    <property type="match status" value="1"/>
</dbReference>
<feature type="compositionally biased region" description="Low complexity" evidence="4">
    <location>
        <begin position="265"/>
        <end position="302"/>
    </location>
</feature>
<dbReference type="Gene3D" id="1.10.150.50">
    <property type="entry name" value="Transcription Factor, Ets-1"/>
    <property type="match status" value="1"/>
</dbReference>
<proteinExistence type="predicted"/>
<dbReference type="Proteomes" id="UP001304243">
    <property type="component" value="Unassembled WGS sequence"/>
</dbReference>
<dbReference type="Pfam" id="PF25479">
    <property type="entry name" value="Vts1"/>
    <property type="match status" value="1"/>
</dbReference>
<dbReference type="InterPro" id="IPR013761">
    <property type="entry name" value="SAM/pointed_sf"/>
</dbReference>
<keyword evidence="3" id="KW-0694">RNA-binding</keyword>
<evidence type="ECO:0000256" key="1">
    <source>
        <dbReference type="ARBA" id="ARBA00004496"/>
    </source>
</evidence>
<dbReference type="RefSeq" id="XP_064676632.1">
    <property type="nucleotide sequence ID" value="XM_064827370.1"/>
</dbReference>
<dbReference type="GO" id="GO:0000932">
    <property type="term" value="C:P-body"/>
    <property type="evidence" value="ECO:0007669"/>
    <property type="project" value="TreeGrafter"/>
</dbReference>
<feature type="compositionally biased region" description="Pro residues" evidence="4">
    <location>
        <begin position="431"/>
        <end position="440"/>
    </location>
</feature>
<feature type="compositionally biased region" description="Polar residues" evidence="4">
    <location>
        <begin position="190"/>
        <end position="199"/>
    </location>
</feature>